<gene>
    <name evidence="1" type="ORF">GCM10008027_04350</name>
</gene>
<reference evidence="2" key="1">
    <citation type="journal article" date="2019" name="Int. J. Syst. Evol. Microbiol.">
        <title>The Global Catalogue of Microorganisms (GCM) 10K type strain sequencing project: providing services to taxonomists for standard genome sequencing and annotation.</title>
        <authorList>
            <consortium name="The Broad Institute Genomics Platform"/>
            <consortium name="The Broad Institute Genome Sequencing Center for Infectious Disease"/>
            <person name="Wu L."/>
            <person name="Ma J."/>
        </authorList>
    </citation>
    <scope>NUCLEOTIDE SEQUENCE [LARGE SCALE GENOMIC DNA]</scope>
    <source>
        <strain evidence="2">CGMCC 1.15394</strain>
    </source>
</reference>
<sequence>MTALNSIPFVKLATSSLFCVALLSGCKSTKTEQQQYADLQDSFSYETYRGVSNTSVDTIAYGYNKLQKEQLDQIGAIEPTLTHAMMSYILSLGVSKDFAIAESDLALAKATDMRGKYLAYSAQSLAFYNKGWRKMAKQKADFIRTDPLFATVSQSYPKEQLISYLIIGSVAVRDGDLATAQNMFYVIGEQIEKPWLPSLAKALTVTLNGSTIDSLIMLKDISTDPSLNGYEREKIAELMDVAQSKLSDKKKRQKITRIADDFFLDRIKDKSSTLYRDLITDLQKYTEQVL</sequence>
<proteinExistence type="predicted"/>
<dbReference type="Proteomes" id="UP000638462">
    <property type="component" value="Unassembled WGS sequence"/>
</dbReference>
<name>A0ABQ1T3X1_9GAMM</name>
<protein>
    <recommendedName>
        <fullName evidence="3">Lipoprotein</fullName>
    </recommendedName>
</protein>
<accession>A0ABQ1T3X1</accession>
<evidence type="ECO:0000313" key="1">
    <source>
        <dbReference type="EMBL" id="GGE82759.1"/>
    </source>
</evidence>
<dbReference type="RefSeq" id="WP_188726971.1">
    <property type="nucleotide sequence ID" value="NZ_BMIT01000001.1"/>
</dbReference>
<evidence type="ECO:0008006" key="3">
    <source>
        <dbReference type="Google" id="ProtNLM"/>
    </source>
</evidence>
<keyword evidence="2" id="KW-1185">Reference proteome</keyword>
<evidence type="ECO:0000313" key="2">
    <source>
        <dbReference type="Proteomes" id="UP000638462"/>
    </source>
</evidence>
<organism evidence="1 2">
    <name type="scientific">Pseudoalteromonas gelatinilytica</name>
    <dbReference type="NCBI Taxonomy" id="1703256"/>
    <lineage>
        <taxon>Bacteria</taxon>
        <taxon>Pseudomonadati</taxon>
        <taxon>Pseudomonadota</taxon>
        <taxon>Gammaproteobacteria</taxon>
        <taxon>Alteromonadales</taxon>
        <taxon>Pseudoalteromonadaceae</taxon>
        <taxon>Pseudoalteromonas</taxon>
    </lineage>
</organism>
<comment type="caution">
    <text evidence="1">The sequence shown here is derived from an EMBL/GenBank/DDBJ whole genome shotgun (WGS) entry which is preliminary data.</text>
</comment>
<dbReference type="EMBL" id="BMIT01000001">
    <property type="protein sequence ID" value="GGE82759.1"/>
    <property type="molecule type" value="Genomic_DNA"/>
</dbReference>